<evidence type="ECO:0000313" key="3">
    <source>
        <dbReference type="Proteomes" id="UP001610411"/>
    </source>
</evidence>
<dbReference type="EMBL" id="JBFSEQ010000001">
    <property type="protein sequence ID" value="KAL2806035.1"/>
    <property type="molecule type" value="Genomic_DNA"/>
</dbReference>
<dbReference type="SUPFAM" id="SSF50494">
    <property type="entry name" value="Trypsin-like serine proteases"/>
    <property type="match status" value="1"/>
</dbReference>
<evidence type="ECO:0000256" key="1">
    <source>
        <dbReference type="SAM" id="MobiDB-lite"/>
    </source>
</evidence>
<dbReference type="Pfam" id="PF13365">
    <property type="entry name" value="Trypsin_2"/>
    <property type="match status" value="1"/>
</dbReference>
<feature type="region of interest" description="Disordered" evidence="1">
    <location>
        <begin position="707"/>
        <end position="728"/>
    </location>
</feature>
<reference evidence="2 3" key="1">
    <citation type="journal article" date="2024" name="G3 (Bethesda)">
        <title>A hybrid genome assembly of the endangered aye-aye (Daubentonia madagascariensis).</title>
        <authorList>
            <person name="Versoza C.J."/>
            <person name="Pfeifer S.P."/>
        </authorList>
    </citation>
    <scope>NUCLEOTIDE SEQUENCE [LARGE SCALE GENOMIC DNA]</scope>
    <source>
        <strain evidence="2">6821</strain>
    </source>
</reference>
<keyword evidence="2" id="KW-0645">Protease</keyword>
<proteinExistence type="predicted"/>
<feature type="compositionally biased region" description="Basic and acidic residues" evidence="1">
    <location>
        <begin position="1"/>
        <end position="13"/>
    </location>
</feature>
<keyword evidence="2" id="KW-0378">Hydrolase</keyword>
<accession>A0ABD2FC06</accession>
<dbReference type="GO" id="GO:0006508">
    <property type="term" value="P:proteolysis"/>
    <property type="evidence" value="ECO:0007669"/>
    <property type="project" value="UniProtKB-KW"/>
</dbReference>
<dbReference type="Proteomes" id="UP001610411">
    <property type="component" value="Unassembled WGS sequence"/>
</dbReference>
<feature type="region of interest" description="Disordered" evidence="1">
    <location>
        <begin position="1"/>
        <end position="20"/>
    </location>
</feature>
<protein>
    <submittedName>
        <fullName evidence="2">Serine protease FAM111B isoform a</fullName>
    </submittedName>
</protein>
<sequence length="728" mass="83775">MNFMKLEKNESFRATENAQSARPEVLKDTVLKQPYADTPVDLCLSDVRECSSTCKLKSEVNKRETALEIQNPNLNTNKECCFTFTLYETSRKFDRSVFTAYGEPNENIYSALRANDHFNEKMENHFNKDIIVYEEKKIKGYINLGMPLKCLPRDSHFNITLGQRKSNQKEDGQILRPCENPNIECILFHVVAVGKTIKKIVKIKKLHEKGSTLCVYALKGETIKEALCKDGRFWSDLEELKWNLLEGHNKIYGKGSVVDEVAGKVLEMGICRKTCGKKGEKIKQNENASDEINPCGLTQSKKKVQEPEKDGETKDVEHSREKILPPQSLGYDIEGKTHRTISRVRRYYNNSFGRNLTVRQRPRLGKQYAINLCIQKEETDLLKDLQILDEDIMRQYPNFKEEARSMRRYFQKEQKRKNLLMSQQFDIYKKYFGKVNMDSIPVAISEKLDYHSKSVGFMKWDNNGNTGNATCFVFNHGYIFTCRHVISLIVGKGTDPRLWPDTISECTKVTFTYKEFCPSSDDWLSIEPWFQVSDETLDYAILKLKENGNAFPPGLFGQISPQPSIGVVYVIGHPQGQIKQTDRCAVISPSERLERYIEYHNALVEPHATTGDVCPVFTKRSFQSRAWDRNTVSYDTCFTEGSSGSPVFNASGKLVAMHAFGDFYKRVDKICAIIEFGYSMDSILRNIKEKNESLYKLLNEEKNANCNEEKNNQQDSPLHDHQIEPMEY</sequence>
<dbReference type="GO" id="GO:0008233">
    <property type="term" value="F:peptidase activity"/>
    <property type="evidence" value="ECO:0007669"/>
    <property type="project" value="UniProtKB-KW"/>
</dbReference>
<gene>
    <name evidence="2" type="ORF">WCI35_002677</name>
</gene>
<keyword evidence="3" id="KW-1185">Reference proteome</keyword>
<organism evidence="2 3">
    <name type="scientific">Daubentonia madagascariensis</name>
    <name type="common">Aye-aye</name>
    <name type="synonym">Sciurus madagascariensis</name>
    <dbReference type="NCBI Taxonomy" id="31869"/>
    <lineage>
        <taxon>Eukaryota</taxon>
        <taxon>Metazoa</taxon>
        <taxon>Chordata</taxon>
        <taxon>Craniata</taxon>
        <taxon>Vertebrata</taxon>
        <taxon>Euteleostomi</taxon>
        <taxon>Mammalia</taxon>
        <taxon>Eutheria</taxon>
        <taxon>Euarchontoglires</taxon>
        <taxon>Primates</taxon>
        <taxon>Strepsirrhini</taxon>
        <taxon>Chiromyiformes</taxon>
        <taxon>Daubentoniidae</taxon>
        <taxon>Daubentonia</taxon>
    </lineage>
</organism>
<feature type="region of interest" description="Disordered" evidence="1">
    <location>
        <begin position="290"/>
        <end position="319"/>
    </location>
</feature>
<dbReference type="PANTHER" id="PTHR14389:SF4">
    <property type="entry name" value="SERINE PROTEASE FAM111B"/>
    <property type="match status" value="1"/>
</dbReference>
<comment type="caution">
    <text evidence="2">The sequence shown here is derived from an EMBL/GenBank/DDBJ whole genome shotgun (WGS) entry which is preliminary data.</text>
</comment>
<name>A0ABD2FC06_DAUMA</name>
<evidence type="ECO:0000313" key="2">
    <source>
        <dbReference type="EMBL" id="KAL2806035.1"/>
    </source>
</evidence>
<dbReference type="PANTHER" id="PTHR14389">
    <property type="entry name" value="SI:CH1073-475A24.1"/>
    <property type="match status" value="1"/>
</dbReference>
<dbReference type="Gene3D" id="2.40.10.120">
    <property type="match status" value="1"/>
</dbReference>
<feature type="compositionally biased region" description="Basic and acidic residues" evidence="1">
    <location>
        <begin position="303"/>
        <end position="319"/>
    </location>
</feature>
<dbReference type="AlphaFoldDB" id="A0ABD2FC06"/>
<dbReference type="InterPro" id="IPR009003">
    <property type="entry name" value="Peptidase_S1_PA"/>
</dbReference>